<dbReference type="RefSeq" id="XP_062722388.1">
    <property type="nucleotide sequence ID" value="XM_062861943.1"/>
</dbReference>
<feature type="region of interest" description="Disordered" evidence="1">
    <location>
        <begin position="281"/>
        <end position="366"/>
    </location>
</feature>
<evidence type="ECO:0000256" key="2">
    <source>
        <dbReference type="SAM" id="Phobius"/>
    </source>
</evidence>
<accession>A0AAJ0GUY3</accession>
<keyword evidence="2" id="KW-0812">Transmembrane</keyword>
<sequence length="366" mass="41393">MHWESGKRSASAIHLQELLSELKRASPELCPVFTGGWTTPAQYVQPLGMKPLRFSINTRKVSTMTYGSSCLRRAVAGHLLLAPLLTVLGSILSLLSSQARLQLQSLPPFWAFPLLRFWYRIHLNRGQKDIFLSTELDKMYWLKNLITFSLSTILILNLAIPLALFASIITFCSWAYLTGYLIWAFIEHIIMFVPRTILFRWRMDERNLTRFNNVVSVPKAADPDSFRPVSPGRFPPLPSYLRSDHTPPKRRLSNTALGGRLSGPELRAWLMRDYEGLGGPKWDDLDESPLPTMKRQRTHADSGVGSSRTAQSGSKGVSPRTFGTVLSPRRLTIVDNMHRTGRVPPTIVEGDSDEERSKTPTRSLHR</sequence>
<dbReference type="GeneID" id="87880772"/>
<keyword evidence="4" id="KW-1185">Reference proteome</keyword>
<feature type="region of interest" description="Disordered" evidence="1">
    <location>
        <begin position="237"/>
        <end position="259"/>
    </location>
</feature>
<keyword evidence="2" id="KW-1133">Transmembrane helix</keyword>
<reference evidence="3" key="1">
    <citation type="journal article" date="2023" name="Mol. Phylogenet. Evol.">
        <title>Genome-scale phylogeny and comparative genomics of the fungal order Sordariales.</title>
        <authorList>
            <person name="Hensen N."/>
            <person name="Bonometti L."/>
            <person name="Westerberg I."/>
            <person name="Brannstrom I.O."/>
            <person name="Guillou S."/>
            <person name="Cros-Aarteil S."/>
            <person name="Calhoun S."/>
            <person name="Haridas S."/>
            <person name="Kuo A."/>
            <person name="Mondo S."/>
            <person name="Pangilinan J."/>
            <person name="Riley R."/>
            <person name="LaButti K."/>
            <person name="Andreopoulos B."/>
            <person name="Lipzen A."/>
            <person name="Chen C."/>
            <person name="Yan M."/>
            <person name="Daum C."/>
            <person name="Ng V."/>
            <person name="Clum A."/>
            <person name="Steindorff A."/>
            <person name="Ohm R.A."/>
            <person name="Martin F."/>
            <person name="Silar P."/>
            <person name="Natvig D.O."/>
            <person name="Lalanne C."/>
            <person name="Gautier V."/>
            <person name="Ament-Velasquez S.L."/>
            <person name="Kruys A."/>
            <person name="Hutchinson M.I."/>
            <person name="Powell A.J."/>
            <person name="Barry K."/>
            <person name="Miller A.N."/>
            <person name="Grigoriev I.V."/>
            <person name="Debuchy R."/>
            <person name="Gladieux P."/>
            <person name="Hiltunen Thoren M."/>
            <person name="Johannesson H."/>
        </authorList>
    </citation>
    <scope>NUCLEOTIDE SEQUENCE</scope>
    <source>
        <strain evidence="3">CBS 333.67</strain>
    </source>
</reference>
<dbReference type="EMBL" id="JAUDZG010000003">
    <property type="protein sequence ID" value="KAK3306608.1"/>
    <property type="molecule type" value="Genomic_DNA"/>
</dbReference>
<dbReference type="Proteomes" id="UP001273166">
    <property type="component" value="Unassembled WGS sequence"/>
</dbReference>
<protein>
    <submittedName>
        <fullName evidence="3">Uncharacterized protein</fullName>
    </submittedName>
</protein>
<feature type="compositionally biased region" description="Polar residues" evidence="1">
    <location>
        <begin position="304"/>
        <end position="315"/>
    </location>
</feature>
<feature type="transmembrane region" description="Helical" evidence="2">
    <location>
        <begin position="174"/>
        <end position="193"/>
    </location>
</feature>
<keyword evidence="2" id="KW-0472">Membrane</keyword>
<feature type="transmembrane region" description="Helical" evidence="2">
    <location>
        <begin position="74"/>
        <end position="95"/>
    </location>
</feature>
<evidence type="ECO:0000256" key="1">
    <source>
        <dbReference type="SAM" id="MobiDB-lite"/>
    </source>
</evidence>
<feature type="transmembrane region" description="Helical" evidence="2">
    <location>
        <begin position="140"/>
        <end position="168"/>
    </location>
</feature>
<proteinExistence type="predicted"/>
<evidence type="ECO:0000313" key="3">
    <source>
        <dbReference type="EMBL" id="KAK3306608.1"/>
    </source>
</evidence>
<dbReference type="AlphaFoldDB" id="A0AAJ0GUY3"/>
<comment type="caution">
    <text evidence="3">The sequence shown here is derived from an EMBL/GenBank/DDBJ whole genome shotgun (WGS) entry which is preliminary data.</text>
</comment>
<evidence type="ECO:0000313" key="4">
    <source>
        <dbReference type="Proteomes" id="UP001273166"/>
    </source>
</evidence>
<gene>
    <name evidence="3" type="ORF">B0T15DRAFT_146945</name>
</gene>
<name>A0AAJ0GUY3_9PEZI</name>
<reference evidence="3" key="2">
    <citation type="submission" date="2023-06" db="EMBL/GenBank/DDBJ databases">
        <authorList>
            <consortium name="Lawrence Berkeley National Laboratory"/>
            <person name="Mondo S.J."/>
            <person name="Hensen N."/>
            <person name="Bonometti L."/>
            <person name="Westerberg I."/>
            <person name="Brannstrom I.O."/>
            <person name="Guillou S."/>
            <person name="Cros-Aarteil S."/>
            <person name="Calhoun S."/>
            <person name="Haridas S."/>
            <person name="Kuo A."/>
            <person name="Pangilinan J."/>
            <person name="Riley R."/>
            <person name="Labutti K."/>
            <person name="Andreopoulos B."/>
            <person name="Lipzen A."/>
            <person name="Chen C."/>
            <person name="Yanf M."/>
            <person name="Daum C."/>
            <person name="Ng V."/>
            <person name="Clum A."/>
            <person name="Steindorff A."/>
            <person name="Ohm R."/>
            <person name="Martin F."/>
            <person name="Silar P."/>
            <person name="Natvig D."/>
            <person name="Lalanne C."/>
            <person name="Gautier V."/>
            <person name="Ament-Velasquez S.L."/>
            <person name="Kruys A."/>
            <person name="Hutchinson M.I."/>
            <person name="Powell A.J."/>
            <person name="Barry K."/>
            <person name="Miller A.N."/>
            <person name="Grigoriev I.V."/>
            <person name="Debuchy R."/>
            <person name="Gladieux P."/>
            <person name="Thoren M.H."/>
            <person name="Johannesson H."/>
        </authorList>
    </citation>
    <scope>NUCLEOTIDE SEQUENCE</scope>
    <source>
        <strain evidence="3">CBS 333.67</strain>
    </source>
</reference>
<organism evidence="3 4">
    <name type="scientific">Chaetomium strumarium</name>
    <dbReference type="NCBI Taxonomy" id="1170767"/>
    <lineage>
        <taxon>Eukaryota</taxon>
        <taxon>Fungi</taxon>
        <taxon>Dikarya</taxon>
        <taxon>Ascomycota</taxon>
        <taxon>Pezizomycotina</taxon>
        <taxon>Sordariomycetes</taxon>
        <taxon>Sordariomycetidae</taxon>
        <taxon>Sordariales</taxon>
        <taxon>Chaetomiaceae</taxon>
        <taxon>Chaetomium</taxon>
    </lineage>
</organism>